<keyword evidence="6" id="KW-1185">Reference proteome</keyword>
<dbReference type="SMART" id="SM00052">
    <property type="entry name" value="EAL"/>
    <property type="match status" value="1"/>
</dbReference>
<dbReference type="Gene3D" id="3.20.20.450">
    <property type="entry name" value="EAL domain"/>
    <property type="match status" value="1"/>
</dbReference>
<evidence type="ECO:0000259" key="3">
    <source>
        <dbReference type="PROSITE" id="PS50885"/>
    </source>
</evidence>
<keyword evidence="1" id="KW-1133">Transmembrane helix</keyword>
<dbReference type="GO" id="GO:0007165">
    <property type="term" value="P:signal transduction"/>
    <property type="evidence" value="ECO:0007669"/>
    <property type="project" value="InterPro"/>
</dbReference>
<evidence type="ECO:0000256" key="1">
    <source>
        <dbReference type="SAM" id="Phobius"/>
    </source>
</evidence>
<feature type="domain" description="HAMP" evidence="3">
    <location>
        <begin position="179"/>
        <end position="232"/>
    </location>
</feature>
<reference evidence="5 6" key="1">
    <citation type="journal article" date="2018" name="Environ. Microbiol.">
        <title>Genomes of ubiquitous marine and hypersaline Hydrogenovibrio, Thiomicrorhabdus and Thiomicrospira spp. encode a diversity of mechanisms to sustain chemolithoautotrophy in heterogeneous environments.</title>
        <authorList>
            <person name="Scott K.M."/>
            <person name="Williams J."/>
            <person name="Porter C.M.B."/>
            <person name="Russel S."/>
            <person name="Harmer T.L."/>
            <person name="Paul J.H."/>
            <person name="Antonen K.M."/>
            <person name="Bridges M.K."/>
            <person name="Camper G.J."/>
            <person name="Campla C.K."/>
            <person name="Casella L.G."/>
            <person name="Chase E."/>
            <person name="Conrad J.W."/>
            <person name="Cruz M.C."/>
            <person name="Dunlap D.S."/>
            <person name="Duran L."/>
            <person name="Fahsbender E.M."/>
            <person name="Goldsmith D.B."/>
            <person name="Keeley R.F."/>
            <person name="Kondoff M.R."/>
            <person name="Kussy B.I."/>
            <person name="Lane M.K."/>
            <person name="Lawler S."/>
            <person name="Leigh B.A."/>
            <person name="Lewis C."/>
            <person name="Lostal L.M."/>
            <person name="Marking D."/>
            <person name="Mancera P.A."/>
            <person name="McClenthan E.C."/>
            <person name="McIntyre E.A."/>
            <person name="Mine J.A."/>
            <person name="Modi S."/>
            <person name="Moore B.D."/>
            <person name="Morgan W.A."/>
            <person name="Nelson K.M."/>
            <person name="Nguyen K.N."/>
            <person name="Ogburn N."/>
            <person name="Parrino D.G."/>
            <person name="Pedapudi A.D."/>
            <person name="Pelham R.P."/>
            <person name="Preece A.M."/>
            <person name="Rampersad E.A."/>
            <person name="Richardson J.C."/>
            <person name="Rodgers C.M."/>
            <person name="Schaffer B.L."/>
            <person name="Sheridan N.E."/>
            <person name="Solone M.R."/>
            <person name="Staley Z.R."/>
            <person name="Tabuchi M."/>
            <person name="Waide R.J."/>
            <person name="Wanjugi P.W."/>
            <person name="Young S."/>
            <person name="Clum A."/>
            <person name="Daum C."/>
            <person name="Huntemann M."/>
            <person name="Ivanova N."/>
            <person name="Kyrpides N."/>
            <person name="Mikhailova N."/>
            <person name="Palaniappan K."/>
            <person name="Pillay M."/>
            <person name="Reddy T.B.K."/>
            <person name="Shapiro N."/>
            <person name="Stamatis D."/>
            <person name="Varghese N."/>
            <person name="Woyke T."/>
            <person name="Boden R."/>
            <person name="Freyermuth S.K."/>
            <person name="Kerfeld C.A."/>
        </authorList>
    </citation>
    <scope>NUCLEOTIDE SEQUENCE [LARGE SCALE GENOMIC DNA]</scope>
    <source>
        <strain evidence="5 6">JR-2</strain>
    </source>
</reference>
<dbReference type="GO" id="GO:0016020">
    <property type="term" value="C:membrane"/>
    <property type="evidence" value="ECO:0007669"/>
    <property type="project" value="InterPro"/>
</dbReference>
<dbReference type="PANTHER" id="PTHR33121">
    <property type="entry name" value="CYCLIC DI-GMP PHOSPHODIESTERASE PDEF"/>
    <property type="match status" value="1"/>
</dbReference>
<keyword evidence="1" id="KW-0472">Membrane</keyword>
<dbReference type="Proteomes" id="UP000285478">
    <property type="component" value="Chromosome"/>
</dbReference>
<dbReference type="PROSITE" id="PS50883">
    <property type="entry name" value="EAL"/>
    <property type="match status" value="1"/>
</dbReference>
<gene>
    <name evidence="5" type="ORF">EPV75_11315</name>
</gene>
<feature type="transmembrane region" description="Helical" evidence="1">
    <location>
        <begin position="12"/>
        <end position="33"/>
    </location>
</feature>
<dbReference type="PROSITE" id="PS50887">
    <property type="entry name" value="GGDEF"/>
    <property type="match status" value="1"/>
</dbReference>
<dbReference type="RefSeq" id="WP_029939015.1">
    <property type="nucleotide sequence ID" value="NZ_CP035033.1"/>
</dbReference>
<dbReference type="Gene3D" id="3.30.70.270">
    <property type="match status" value="1"/>
</dbReference>
<dbReference type="PROSITE" id="PS50885">
    <property type="entry name" value="HAMP"/>
    <property type="match status" value="1"/>
</dbReference>
<accession>A0A410H5L8</accession>
<dbReference type="InterPro" id="IPR029787">
    <property type="entry name" value="Nucleotide_cyclase"/>
</dbReference>
<protein>
    <submittedName>
        <fullName evidence="5">EAL domain-containing protein</fullName>
    </submittedName>
</protein>
<dbReference type="EMBL" id="CP035033">
    <property type="protein sequence ID" value="QAB16209.1"/>
    <property type="molecule type" value="Genomic_DNA"/>
</dbReference>
<dbReference type="GO" id="GO:0071111">
    <property type="term" value="F:cyclic-guanylate-specific phosphodiesterase activity"/>
    <property type="evidence" value="ECO:0007669"/>
    <property type="project" value="InterPro"/>
</dbReference>
<proteinExistence type="predicted"/>
<dbReference type="InterPro" id="IPR003660">
    <property type="entry name" value="HAMP_dom"/>
</dbReference>
<evidence type="ECO:0000259" key="2">
    <source>
        <dbReference type="PROSITE" id="PS50883"/>
    </source>
</evidence>
<dbReference type="InterPro" id="IPR050706">
    <property type="entry name" value="Cyclic-di-GMP_PDE-like"/>
</dbReference>
<dbReference type="Pfam" id="PF00990">
    <property type="entry name" value="GGDEF"/>
    <property type="match status" value="1"/>
</dbReference>
<dbReference type="InterPro" id="IPR035919">
    <property type="entry name" value="EAL_sf"/>
</dbReference>
<dbReference type="CDD" id="cd06225">
    <property type="entry name" value="HAMP"/>
    <property type="match status" value="1"/>
</dbReference>
<feature type="domain" description="EAL" evidence="2">
    <location>
        <begin position="410"/>
        <end position="668"/>
    </location>
</feature>
<evidence type="ECO:0000313" key="6">
    <source>
        <dbReference type="Proteomes" id="UP000285478"/>
    </source>
</evidence>
<organism evidence="5 6">
    <name type="scientific">Hydrogenovibrio thermophilus</name>
    <dbReference type="NCBI Taxonomy" id="265883"/>
    <lineage>
        <taxon>Bacteria</taxon>
        <taxon>Pseudomonadati</taxon>
        <taxon>Pseudomonadota</taxon>
        <taxon>Gammaproteobacteria</taxon>
        <taxon>Thiotrichales</taxon>
        <taxon>Piscirickettsiaceae</taxon>
        <taxon>Hydrogenovibrio</taxon>
    </lineage>
</organism>
<dbReference type="PANTHER" id="PTHR33121:SF23">
    <property type="entry name" value="CYCLIC DI-GMP PHOSPHODIESTERASE PDEB"/>
    <property type="match status" value="1"/>
</dbReference>
<dbReference type="SUPFAM" id="SSF141868">
    <property type="entry name" value="EAL domain-like"/>
    <property type="match status" value="1"/>
</dbReference>
<dbReference type="SUPFAM" id="SSF55073">
    <property type="entry name" value="Nucleotide cyclase"/>
    <property type="match status" value="1"/>
</dbReference>
<dbReference type="InterPro" id="IPR001633">
    <property type="entry name" value="EAL_dom"/>
</dbReference>
<dbReference type="CDD" id="cd01949">
    <property type="entry name" value="GGDEF"/>
    <property type="match status" value="1"/>
</dbReference>
<dbReference type="InterPro" id="IPR043128">
    <property type="entry name" value="Rev_trsase/Diguanyl_cyclase"/>
</dbReference>
<keyword evidence="1" id="KW-0812">Transmembrane</keyword>
<dbReference type="InterPro" id="IPR000160">
    <property type="entry name" value="GGDEF_dom"/>
</dbReference>
<name>A0A410H5L8_9GAMM</name>
<evidence type="ECO:0000313" key="5">
    <source>
        <dbReference type="EMBL" id="QAB16209.1"/>
    </source>
</evidence>
<dbReference type="Pfam" id="PF00563">
    <property type="entry name" value="EAL"/>
    <property type="match status" value="1"/>
</dbReference>
<dbReference type="SMART" id="SM00267">
    <property type="entry name" value="GGDEF"/>
    <property type="match status" value="1"/>
</dbReference>
<dbReference type="NCBIfam" id="TIGR00254">
    <property type="entry name" value="GGDEF"/>
    <property type="match status" value="1"/>
</dbReference>
<dbReference type="AlphaFoldDB" id="A0A410H5L8"/>
<dbReference type="KEGG" id="htr:EPV75_11315"/>
<feature type="transmembrane region" description="Helical" evidence="1">
    <location>
        <begin position="156"/>
        <end position="177"/>
    </location>
</feature>
<dbReference type="CDD" id="cd01948">
    <property type="entry name" value="EAL"/>
    <property type="match status" value="1"/>
</dbReference>
<dbReference type="Gene3D" id="6.10.340.10">
    <property type="match status" value="1"/>
</dbReference>
<feature type="domain" description="GGDEF" evidence="4">
    <location>
        <begin position="266"/>
        <end position="399"/>
    </location>
</feature>
<evidence type="ECO:0000259" key="4">
    <source>
        <dbReference type="PROSITE" id="PS50887"/>
    </source>
</evidence>
<sequence length="668" mass="76268">MWRKLSIQLQLMTLMIAVTVTVALSSLAVAFWLDIEERKSLAIELTQTVKNALDHDLINGITHQDAALFANLKRRLQGFPKIDRVLVLSTADEVIFNYQHSDEHYNDLVQKSTNKPRFSGEDLYVRYPLTDGQQQYGSVTFIVDIESFATQFRQHLIFLVMALPIELLLAMILAWWISRSYNQPFTVLVEAMKRSDVANNRFKRVETEAQNEVGDLFDGYNHMIERIETTTRQIRFQSEHDALTGLYNRFYIENRLRQALTQESDKPHLLLCFDLDRFKLINDAAGYRAGDELLKMLAHSCQEQLPDKAVMARLGGDDFYVLLPDTEAETGLKQAENLRQLLADYRFTWEGSAYSVSATFGVVCFRAHDFTLDELVKATDSAFAEAKSRGRNQLHLYQPDEGYTENHQHQVQVAGWIKDALKAHSGSHPSPGTARFELYAQAIKPLQTQTSQLGYEVLLRMHDDQGRLIAPDNFLPTAERYQLMTEVDIFVLNTYVDTVMQQPAHLDKLGLVHVNLSGSSLNHPDFQSNLKHLIQTRDFPWHKLELEVTETAAVDNFNQAVTFIEYCKSQGIGLALDDFGTGMSSFEYLKSLPFDVVKIDGSFVKDMHSDPTDHAVIRYIQEISALRHQKTVAEYVETEQDVRALTDIGVTYGQGYFLGKPKPLTDWF</sequence>